<dbReference type="PANTHER" id="PTHR12701:SF20">
    <property type="entry name" value="ENDOPLASMIC RETICULUM TRANSMEMBRANE PROTEIN"/>
    <property type="match status" value="1"/>
</dbReference>
<keyword evidence="5" id="KW-0653">Protein transport</keyword>
<feature type="coiled-coil region" evidence="6">
    <location>
        <begin position="185"/>
        <end position="233"/>
    </location>
</feature>
<dbReference type="RefSeq" id="XP_053025492.1">
    <property type="nucleotide sequence ID" value="XM_053161557.1"/>
</dbReference>
<comment type="function">
    <text evidence="5">May play a role in anterograde transport of membrane proteins from the endoplasmic reticulum to the Golgi.</text>
</comment>
<sequence length="244" mass="27898">MTLTPAVSPSNSPETRQNFEFQPPESDRHDGGKRISAPGQCPIRRGLTTNDGFYFLQLYNWMVFSLLIVEIVTFIILVMPLPFTWRRVLFRFLATSPLVAKLQYALKILFIFVTVLFVDSVQRMMKIHHEGEAAKEQGAGVGRDLRSETDWRSRKFLSERDMYMRGFTLFLSLILSRTFALILDLIKAQEDLATLKKQAAGQSREKGFSEEVEKKYKQQIKDLQGELDTLAKRVDGPGANKKSS</sequence>
<dbReference type="GeneID" id="77802452"/>
<feature type="transmembrane region" description="Helical" evidence="5">
    <location>
        <begin position="53"/>
        <end position="78"/>
    </location>
</feature>
<evidence type="ECO:0000256" key="1">
    <source>
        <dbReference type="ARBA" id="ARBA00004141"/>
    </source>
</evidence>
<keyword evidence="3 5" id="KW-1133">Transmembrane helix</keyword>
<proteinExistence type="inferred from homology"/>
<keyword evidence="10" id="KW-1185">Reference proteome</keyword>
<gene>
    <name evidence="9" type="ORF">PtA15_11A629</name>
</gene>
<keyword evidence="5" id="KW-0256">Endoplasmic reticulum</keyword>
<evidence type="ECO:0000256" key="5">
    <source>
        <dbReference type="RuleBase" id="RU367026"/>
    </source>
</evidence>
<dbReference type="InterPro" id="IPR040463">
    <property type="entry name" value="BAP29/BAP31_N"/>
</dbReference>
<evidence type="ECO:0000256" key="4">
    <source>
        <dbReference type="ARBA" id="ARBA00023136"/>
    </source>
</evidence>
<name>A0ABY7D4S8_9BASI</name>
<dbReference type="PANTHER" id="PTHR12701">
    <property type="entry name" value="BCR-ASSOCIATED PROTEIN, BAP"/>
    <property type="match status" value="1"/>
</dbReference>
<comment type="subcellular location">
    <subcellularLocation>
        <location evidence="5">Endoplasmic reticulum membrane</location>
        <topology evidence="5">Multi-pass membrane protein</topology>
    </subcellularLocation>
    <subcellularLocation>
        <location evidence="1">Membrane</location>
        <topology evidence="1">Multi-pass membrane protein</topology>
    </subcellularLocation>
</comment>
<keyword evidence="2 5" id="KW-0812">Transmembrane</keyword>
<dbReference type="Proteomes" id="UP001164743">
    <property type="component" value="Chromosome 11A"/>
</dbReference>
<organism evidence="9 10">
    <name type="scientific">Puccinia triticina</name>
    <dbReference type="NCBI Taxonomy" id="208348"/>
    <lineage>
        <taxon>Eukaryota</taxon>
        <taxon>Fungi</taxon>
        <taxon>Dikarya</taxon>
        <taxon>Basidiomycota</taxon>
        <taxon>Pucciniomycotina</taxon>
        <taxon>Pucciniomycetes</taxon>
        <taxon>Pucciniales</taxon>
        <taxon>Pucciniaceae</taxon>
        <taxon>Puccinia</taxon>
    </lineage>
</organism>
<feature type="compositionally biased region" description="Polar residues" evidence="7">
    <location>
        <begin position="1"/>
        <end position="20"/>
    </location>
</feature>
<accession>A0ABY7D4S8</accession>
<evidence type="ECO:0000313" key="10">
    <source>
        <dbReference type="Proteomes" id="UP001164743"/>
    </source>
</evidence>
<comment type="similarity">
    <text evidence="5">Belongs to the BCAP29/BCAP31 family.</text>
</comment>
<feature type="transmembrane region" description="Helical" evidence="5">
    <location>
        <begin position="162"/>
        <end position="183"/>
    </location>
</feature>
<dbReference type="EMBL" id="CP110431">
    <property type="protein sequence ID" value="WAQ89937.1"/>
    <property type="molecule type" value="Genomic_DNA"/>
</dbReference>
<dbReference type="InterPro" id="IPR008417">
    <property type="entry name" value="BAP29/BAP31"/>
</dbReference>
<evidence type="ECO:0000256" key="6">
    <source>
        <dbReference type="SAM" id="Coils"/>
    </source>
</evidence>
<keyword evidence="5" id="KW-0931">ER-Golgi transport</keyword>
<reference evidence="9" key="1">
    <citation type="submission" date="2022-10" db="EMBL/GenBank/DDBJ databases">
        <title>Puccinia triticina Genome sequencing and assembly.</title>
        <authorList>
            <person name="Li C."/>
        </authorList>
    </citation>
    <scope>NUCLEOTIDE SEQUENCE</scope>
    <source>
        <strain evidence="9">Pt15</strain>
    </source>
</reference>
<evidence type="ECO:0000256" key="7">
    <source>
        <dbReference type="SAM" id="MobiDB-lite"/>
    </source>
</evidence>
<evidence type="ECO:0000313" key="9">
    <source>
        <dbReference type="EMBL" id="WAQ89937.1"/>
    </source>
</evidence>
<feature type="transmembrane region" description="Helical" evidence="5">
    <location>
        <begin position="98"/>
        <end position="118"/>
    </location>
</feature>
<keyword evidence="5" id="KW-0813">Transport</keyword>
<feature type="region of interest" description="Disordered" evidence="7">
    <location>
        <begin position="1"/>
        <end position="38"/>
    </location>
</feature>
<protein>
    <recommendedName>
        <fullName evidence="5">Endoplasmic reticulum transmembrane protein</fullName>
    </recommendedName>
</protein>
<feature type="domain" description="BAP29/BAP31 transmembrane" evidence="8">
    <location>
        <begin position="58"/>
        <end position="193"/>
    </location>
</feature>
<evidence type="ECO:0000259" key="8">
    <source>
        <dbReference type="Pfam" id="PF05529"/>
    </source>
</evidence>
<dbReference type="Pfam" id="PF05529">
    <property type="entry name" value="Bap31"/>
    <property type="match status" value="1"/>
</dbReference>
<keyword evidence="4 5" id="KW-0472">Membrane</keyword>
<evidence type="ECO:0000256" key="3">
    <source>
        <dbReference type="ARBA" id="ARBA00022989"/>
    </source>
</evidence>
<evidence type="ECO:0000256" key="2">
    <source>
        <dbReference type="ARBA" id="ARBA00022692"/>
    </source>
</evidence>
<keyword evidence="6" id="KW-0175">Coiled coil</keyword>